<sequence length="173" mass="18984">MKVLAIPFLALILLACAKEKPRPVAVQAPVVANTEKQAEEIKRAEIIAFAKKYMGTAYCYASSDPKKGFDCSGFVNFVFNNFGIDLPRSSSGFANIGRKLKPEEFQIGDVLVFYGYQDSKSIGHVGIICEANGMKSKFIHSSSGKEMAVTISELGSEMYTRRFYKCVDVIGGK</sequence>
<comment type="caution">
    <text evidence="7">The sequence shown here is derived from an EMBL/GenBank/DDBJ whole genome shotgun (WGS) entry which is preliminary data.</text>
</comment>
<dbReference type="Proteomes" id="UP001464555">
    <property type="component" value="Unassembled WGS sequence"/>
</dbReference>
<feature type="chain" id="PRO_5046159853" evidence="5">
    <location>
        <begin position="18"/>
        <end position="173"/>
    </location>
</feature>
<evidence type="ECO:0000256" key="1">
    <source>
        <dbReference type="ARBA" id="ARBA00007074"/>
    </source>
</evidence>
<dbReference type="PROSITE" id="PS51935">
    <property type="entry name" value="NLPC_P60"/>
    <property type="match status" value="1"/>
</dbReference>
<organism evidence="7 8">
    <name type="scientific">Flavobacterium arundinis</name>
    <dbReference type="NCBI Taxonomy" id="3139143"/>
    <lineage>
        <taxon>Bacteria</taxon>
        <taxon>Pseudomonadati</taxon>
        <taxon>Bacteroidota</taxon>
        <taxon>Flavobacteriia</taxon>
        <taxon>Flavobacteriales</taxon>
        <taxon>Flavobacteriaceae</taxon>
        <taxon>Flavobacterium</taxon>
    </lineage>
</organism>
<evidence type="ECO:0000256" key="5">
    <source>
        <dbReference type="SAM" id="SignalP"/>
    </source>
</evidence>
<dbReference type="Pfam" id="PF00877">
    <property type="entry name" value="NLPC_P60"/>
    <property type="match status" value="1"/>
</dbReference>
<feature type="domain" description="NlpC/P60" evidence="6">
    <location>
        <begin position="40"/>
        <end position="171"/>
    </location>
</feature>
<dbReference type="PANTHER" id="PTHR47053">
    <property type="entry name" value="MUREIN DD-ENDOPEPTIDASE MEPH-RELATED"/>
    <property type="match status" value="1"/>
</dbReference>
<evidence type="ECO:0000256" key="2">
    <source>
        <dbReference type="ARBA" id="ARBA00022670"/>
    </source>
</evidence>
<dbReference type="InterPro" id="IPR038765">
    <property type="entry name" value="Papain-like_cys_pep_sf"/>
</dbReference>
<accession>A0ABU9HT48</accession>
<evidence type="ECO:0000313" key="8">
    <source>
        <dbReference type="Proteomes" id="UP001464555"/>
    </source>
</evidence>
<dbReference type="RefSeq" id="WP_341695297.1">
    <property type="nucleotide sequence ID" value="NZ_JBBYHR010000001.1"/>
</dbReference>
<keyword evidence="3" id="KW-0378">Hydrolase</keyword>
<gene>
    <name evidence="7" type="ORF">AAEO56_01785</name>
</gene>
<evidence type="ECO:0000256" key="3">
    <source>
        <dbReference type="ARBA" id="ARBA00022801"/>
    </source>
</evidence>
<reference evidence="7 8" key="1">
    <citation type="submission" date="2024-04" db="EMBL/GenBank/DDBJ databases">
        <title>Flavobacterium sp. DGU11 16S ribosomal RNA gene Genome sequencing and assembly.</title>
        <authorList>
            <person name="Park S."/>
        </authorList>
    </citation>
    <scope>NUCLEOTIDE SEQUENCE [LARGE SCALE GENOMIC DNA]</scope>
    <source>
        <strain evidence="7 8">DGU11</strain>
    </source>
</reference>
<evidence type="ECO:0000256" key="4">
    <source>
        <dbReference type="ARBA" id="ARBA00022807"/>
    </source>
</evidence>
<keyword evidence="4" id="KW-0788">Thiol protease</keyword>
<evidence type="ECO:0000259" key="6">
    <source>
        <dbReference type="PROSITE" id="PS51935"/>
    </source>
</evidence>
<dbReference type="InterPro" id="IPR051202">
    <property type="entry name" value="Peptidase_C40"/>
</dbReference>
<evidence type="ECO:0000313" key="7">
    <source>
        <dbReference type="EMBL" id="MEL1242979.1"/>
    </source>
</evidence>
<comment type="similarity">
    <text evidence="1">Belongs to the peptidase C40 family.</text>
</comment>
<feature type="signal peptide" evidence="5">
    <location>
        <begin position="1"/>
        <end position="17"/>
    </location>
</feature>
<proteinExistence type="inferred from homology"/>
<dbReference type="EMBL" id="JBBYHR010000001">
    <property type="protein sequence ID" value="MEL1242979.1"/>
    <property type="molecule type" value="Genomic_DNA"/>
</dbReference>
<dbReference type="SUPFAM" id="SSF54001">
    <property type="entry name" value="Cysteine proteinases"/>
    <property type="match status" value="1"/>
</dbReference>
<dbReference type="InterPro" id="IPR000064">
    <property type="entry name" value="NLP_P60_dom"/>
</dbReference>
<keyword evidence="8" id="KW-1185">Reference proteome</keyword>
<dbReference type="Gene3D" id="3.90.1720.10">
    <property type="entry name" value="endopeptidase domain like (from Nostoc punctiforme)"/>
    <property type="match status" value="1"/>
</dbReference>
<keyword evidence="5" id="KW-0732">Signal</keyword>
<name>A0ABU9HT48_9FLAO</name>
<dbReference type="PANTHER" id="PTHR47053:SF1">
    <property type="entry name" value="MUREIN DD-ENDOPEPTIDASE MEPH-RELATED"/>
    <property type="match status" value="1"/>
</dbReference>
<keyword evidence="2" id="KW-0645">Protease</keyword>
<protein>
    <submittedName>
        <fullName evidence="7">C40 family peptidase</fullName>
    </submittedName>
</protein>
<dbReference type="PROSITE" id="PS51257">
    <property type="entry name" value="PROKAR_LIPOPROTEIN"/>
    <property type="match status" value="1"/>
</dbReference>